<keyword evidence="5" id="KW-1185">Reference proteome</keyword>
<organism evidence="3 6">
    <name type="scientific">Natronoglomus mannanivorans</name>
    <dbReference type="NCBI Taxonomy" id="2979990"/>
    <lineage>
        <taxon>Archaea</taxon>
        <taxon>Methanobacteriati</taxon>
        <taxon>Methanobacteriota</taxon>
        <taxon>Stenosarchaea group</taxon>
        <taxon>Halobacteria</taxon>
        <taxon>Halobacteriales</taxon>
        <taxon>Natrialbaceae</taxon>
        <taxon>Natronoglomus</taxon>
    </lineage>
</organism>
<keyword evidence="1" id="KW-0812">Transmembrane</keyword>
<sequence length="170" mass="18351">MSPRTRQLLERARAVVGFGGDDSNAADPPGDDEGADRIWLLGWWLALLAPLVVPWVVVRTTSATLVFPWGMVTVESWHVVSLPGYLDATHGLPRYLRMWPFGALCYALTLAWAAGERIGADQRVTAGLLVLAAITAAWMASGLGVDPNRTAIPLGSILLFALAVWAYVRA</sequence>
<feature type="domain" description="DUF8050" evidence="2">
    <location>
        <begin position="44"/>
        <end position="169"/>
    </location>
</feature>
<evidence type="ECO:0000313" key="3">
    <source>
        <dbReference type="EMBL" id="MCU4739955.1"/>
    </source>
</evidence>
<evidence type="ECO:0000313" key="5">
    <source>
        <dbReference type="Proteomes" id="UP001320972"/>
    </source>
</evidence>
<dbReference type="NCBIfam" id="TIGR04206">
    <property type="entry name" value="near_ArtA"/>
    <property type="match status" value="1"/>
</dbReference>
<dbReference type="Proteomes" id="UP001320972">
    <property type="component" value="Unassembled WGS sequence"/>
</dbReference>
<dbReference type="InterPro" id="IPR058363">
    <property type="entry name" value="DUF8050"/>
</dbReference>
<evidence type="ECO:0000313" key="6">
    <source>
        <dbReference type="Proteomes" id="UP001321018"/>
    </source>
</evidence>
<feature type="transmembrane region" description="Helical" evidence="1">
    <location>
        <begin position="38"/>
        <end position="58"/>
    </location>
</feature>
<gene>
    <name evidence="4" type="ORF">OB955_10490</name>
    <name evidence="3" type="ORF">OB960_00880</name>
</gene>
<keyword evidence="1" id="KW-1133">Transmembrane helix</keyword>
<dbReference type="EMBL" id="JAOPKB010000004">
    <property type="protein sequence ID" value="MCU4973170.1"/>
    <property type="molecule type" value="Genomic_DNA"/>
</dbReference>
<feature type="transmembrane region" description="Helical" evidence="1">
    <location>
        <begin position="126"/>
        <end position="145"/>
    </location>
</feature>
<evidence type="ECO:0000313" key="4">
    <source>
        <dbReference type="EMBL" id="MCU4973170.1"/>
    </source>
</evidence>
<reference evidence="3 5" key="1">
    <citation type="submission" date="2022-09" db="EMBL/GenBank/DDBJ databases">
        <title>Enrichment on poylsaccharides allowed isolation of novel metabolic and taxonomic groups of Haloarchaea.</title>
        <authorList>
            <person name="Sorokin D.Y."/>
            <person name="Elcheninov A.G."/>
            <person name="Khizhniak T.V."/>
            <person name="Kolganova T.V."/>
            <person name="Kublanov I.V."/>
        </authorList>
    </citation>
    <scope>NUCLEOTIDE SEQUENCE</scope>
    <source>
        <strain evidence="4 5">AArc-m2/3/4</strain>
        <strain evidence="3">AArc-xg1-1</strain>
    </source>
</reference>
<name>A0AAP3E002_9EURY</name>
<dbReference type="Pfam" id="PF26224">
    <property type="entry name" value="DUF8050"/>
    <property type="match status" value="1"/>
</dbReference>
<accession>A0AAP3E002</accession>
<keyword evidence="1" id="KW-0472">Membrane</keyword>
<protein>
    <submittedName>
        <fullName evidence="3">TIGR04206 family protein</fullName>
    </submittedName>
</protein>
<evidence type="ECO:0000256" key="1">
    <source>
        <dbReference type="SAM" id="Phobius"/>
    </source>
</evidence>
<dbReference type="InterPro" id="IPR026436">
    <property type="entry name" value="CHP04206"/>
</dbReference>
<comment type="caution">
    <text evidence="3">The sequence shown here is derived from an EMBL/GenBank/DDBJ whole genome shotgun (WGS) entry which is preliminary data.</text>
</comment>
<proteinExistence type="predicted"/>
<dbReference type="RefSeq" id="WP_338001814.1">
    <property type="nucleotide sequence ID" value="NZ_JAOPKA010000001.1"/>
</dbReference>
<feature type="transmembrane region" description="Helical" evidence="1">
    <location>
        <begin position="98"/>
        <end position="114"/>
    </location>
</feature>
<dbReference type="Proteomes" id="UP001321018">
    <property type="component" value="Unassembled WGS sequence"/>
</dbReference>
<dbReference type="EMBL" id="JAOPKA010000001">
    <property type="protein sequence ID" value="MCU4739955.1"/>
    <property type="molecule type" value="Genomic_DNA"/>
</dbReference>
<feature type="transmembrane region" description="Helical" evidence="1">
    <location>
        <begin position="151"/>
        <end position="168"/>
    </location>
</feature>
<evidence type="ECO:0000259" key="2">
    <source>
        <dbReference type="Pfam" id="PF26224"/>
    </source>
</evidence>
<dbReference type="AlphaFoldDB" id="A0AAP3E002"/>